<gene>
    <name evidence="4" type="ORF">LCGC14_1658480</name>
</gene>
<name>A0A0F9HVI5_9ZZZZ</name>
<feature type="domain" description="Yeast cell wall synthesis Kre9/Knh1-like N-terminal" evidence="3">
    <location>
        <begin position="17"/>
        <end position="97"/>
    </location>
</feature>
<evidence type="ECO:0000256" key="2">
    <source>
        <dbReference type="SAM" id="Phobius"/>
    </source>
</evidence>
<accession>A0A0F9HVI5</accession>
<keyword evidence="2" id="KW-1133">Transmembrane helix</keyword>
<evidence type="ECO:0000313" key="4">
    <source>
        <dbReference type="EMBL" id="KKM19157.1"/>
    </source>
</evidence>
<dbReference type="InterPro" id="IPR018466">
    <property type="entry name" value="Kre9/Knh1-like_N"/>
</dbReference>
<reference evidence="4" key="1">
    <citation type="journal article" date="2015" name="Nature">
        <title>Complex archaea that bridge the gap between prokaryotes and eukaryotes.</title>
        <authorList>
            <person name="Spang A."/>
            <person name="Saw J.H."/>
            <person name="Jorgensen S.L."/>
            <person name="Zaremba-Niedzwiedzka K."/>
            <person name="Martijn J."/>
            <person name="Lind A.E."/>
            <person name="van Eijk R."/>
            <person name="Schleper C."/>
            <person name="Guy L."/>
            <person name="Ettema T.J."/>
        </authorList>
    </citation>
    <scope>NUCLEOTIDE SEQUENCE</scope>
</reference>
<comment type="caution">
    <text evidence="4">The sequence shown here is derived from an EMBL/GenBank/DDBJ whole genome shotgun (WGS) entry which is preliminary data.</text>
</comment>
<keyword evidence="1" id="KW-0732">Signal</keyword>
<sequence length="135" mass="14885">MIPLADSITVTNPSGIVAWEIGSIHSITWTSTGSIVNVKIELYNSGILDSVLTSGTSNDGEISWTIPSGLANSTQYQIKITDVINSSIYDYSDYFTIYDPAIAEEIPGYDLYLLYMIIGIVSVVLIKKKYKHLKK</sequence>
<organism evidence="4">
    <name type="scientific">marine sediment metagenome</name>
    <dbReference type="NCBI Taxonomy" id="412755"/>
    <lineage>
        <taxon>unclassified sequences</taxon>
        <taxon>metagenomes</taxon>
        <taxon>ecological metagenomes</taxon>
    </lineage>
</organism>
<protein>
    <recommendedName>
        <fullName evidence="3">Yeast cell wall synthesis Kre9/Knh1-like N-terminal domain-containing protein</fullName>
    </recommendedName>
</protein>
<dbReference type="AlphaFoldDB" id="A0A0F9HVI5"/>
<dbReference type="EMBL" id="LAZR01014052">
    <property type="protein sequence ID" value="KKM19157.1"/>
    <property type="molecule type" value="Genomic_DNA"/>
</dbReference>
<dbReference type="Pfam" id="PF10342">
    <property type="entry name" value="Kre9_KNH"/>
    <property type="match status" value="1"/>
</dbReference>
<keyword evidence="2" id="KW-0472">Membrane</keyword>
<proteinExistence type="predicted"/>
<evidence type="ECO:0000259" key="3">
    <source>
        <dbReference type="Pfam" id="PF10342"/>
    </source>
</evidence>
<keyword evidence="2" id="KW-0812">Transmembrane</keyword>
<feature type="transmembrane region" description="Helical" evidence="2">
    <location>
        <begin position="109"/>
        <end position="126"/>
    </location>
</feature>
<evidence type="ECO:0000256" key="1">
    <source>
        <dbReference type="ARBA" id="ARBA00022729"/>
    </source>
</evidence>
<dbReference type="NCBIfam" id="NF033507">
    <property type="entry name" value="Loki-CTERM"/>
    <property type="match status" value="1"/>
</dbReference>